<dbReference type="RefSeq" id="XP_011500446.1">
    <property type="nucleotide sequence ID" value="XM_011502144.1"/>
</dbReference>
<feature type="compositionally biased region" description="Low complexity" evidence="1">
    <location>
        <begin position="45"/>
        <end position="58"/>
    </location>
</feature>
<dbReference type="Proteomes" id="UP000695007">
    <property type="component" value="Unplaced"/>
</dbReference>
<reference evidence="3" key="1">
    <citation type="submission" date="2025-08" db="UniProtKB">
        <authorList>
            <consortium name="RefSeq"/>
        </authorList>
    </citation>
    <scope>IDENTIFICATION</scope>
</reference>
<feature type="compositionally biased region" description="Polar residues" evidence="1">
    <location>
        <begin position="128"/>
        <end position="137"/>
    </location>
</feature>
<feature type="compositionally biased region" description="Polar residues" evidence="1">
    <location>
        <begin position="31"/>
        <end position="44"/>
    </location>
</feature>
<evidence type="ECO:0000256" key="1">
    <source>
        <dbReference type="SAM" id="MobiDB-lite"/>
    </source>
</evidence>
<feature type="region of interest" description="Disordered" evidence="1">
    <location>
        <begin position="99"/>
        <end position="137"/>
    </location>
</feature>
<keyword evidence="2" id="KW-1185">Reference proteome</keyword>
<sequence>MSDGAGPSTSRVAMSIAFKRARRKFPKNFGLSFNTDETHQTAQNEDLPLDLSDSPELPINYNDREKVVSDQIEESLVNSLQEIEVTDKRGATCDQYDRQSKDFENVDGGDGALVDARQSDKECDRQSSIDNIVVNNK</sequence>
<dbReference type="GeneID" id="105364257"/>
<dbReference type="KEGG" id="csol:105364257"/>
<evidence type="ECO:0000313" key="3">
    <source>
        <dbReference type="RefSeq" id="XP_011500446.1"/>
    </source>
</evidence>
<proteinExistence type="predicted"/>
<organism evidence="2 3">
    <name type="scientific">Ceratosolen solmsi marchali</name>
    <dbReference type="NCBI Taxonomy" id="326594"/>
    <lineage>
        <taxon>Eukaryota</taxon>
        <taxon>Metazoa</taxon>
        <taxon>Ecdysozoa</taxon>
        <taxon>Arthropoda</taxon>
        <taxon>Hexapoda</taxon>
        <taxon>Insecta</taxon>
        <taxon>Pterygota</taxon>
        <taxon>Neoptera</taxon>
        <taxon>Endopterygota</taxon>
        <taxon>Hymenoptera</taxon>
        <taxon>Apocrita</taxon>
        <taxon>Proctotrupomorpha</taxon>
        <taxon>Chalcidoidea</taxon>
        <taxon>Agaonidae</taxon>
        <taxon>Agaoninae</taxon>
        <taxon>Ceratosolen</taxon>
    </lineage>
</organism>
<dbReference type="AlphaFoldDB" id="A0AAJ7DXX2"/>
<gene>
    <name evidence="3" type="primary">LOC105364257</name>
</gene>
<evidence type="ECO:0000313" key="2">
    <source>
        <dbReference type="Proteomes" id="UP000695007"/>
    </source>
</evidence>
<name>A0AAJ7DXX2_9HYME</name>
<accession>A0AAJ7DXX2</accession>
<feature type="compositionally biased region" description="Basic and acidic residues" evidence="1">
    <location>
        <begin position="117"/>
        <end position="127"/>
    </location>
</feature>
<protein>
    <submittedName>
        <fullName evidence="3">Uncharacterized protein LOC105364257</fullName>
    </submittedName>
</protein>
<feature type="region of interest" description="Disordered" evidence="1">
    <location>
        <begin position="29"/>
        <end position="58"/>
    </location>
</feature>